<comment type="caution">
    <text evidence="1">The sequence shown here is derived from an EMBL/GenBank/DDBJ whole genome shotgun (WGS) entry which is preliminary data.</text>
</comment>
<dbReference type="EMBL" id="QHJQ01000001">
    <property type="protein sequence ID" value="PXA05310.1"/>
    <property type="molecule type" value="Genomic_DNA"/>
</dbReference>
<evidence type="ECO:0000313" key="1">
    <source>
        <dbReference type="EMBL" id="PXA05310.1"/>
    </source>
</evidence>
<dbReference type="Proteomes" id="UP000247099">
    <property type="component" value="Unassembled WGS sequence"/>
</dbReference>
<evidence type="ECO:0000313" key="2">
    <source>
        <dbReference type="Proteomes" id="UP000247099"/>
    </source>
</evidence>
<proteinExistence type="predicted"/>
<gene>
    <name evidence="1" type="ORF">DDZ13_00145</name>
</gene>
<reference evidence="1 2" key="1">
    <citation type="submission" date="2018-05" db="EMBL/GenBank/DDBJ databases">
        <title>Coraliomargarita sinensis sp. nov., isolated from a marine solar saltern.</title>
        <authorList>
            <person name="Zhou L.Y."/>
        </authorList>
    </citation>
    <scope>NUCLEOTIDE SEQUENCE [LARGE SCALE GENOMIC DNA]</scope>
    <source>
        <strain evidence="1 2">WN38</strain>
    </source>
</reference>
<protein>
    <submittedName>
        <fullName evidence="1">Uncharacterized protein</fullName>
    </submittedName>
</protein>
<dbReference type="RefSeq" id="WP_110129391.1">
    <property type="nucleotide sequence ID" value="NZ_QHJQ01000001.1"/>
</dbReference>
<dbReference type="AlphaFoldDB" id="A0A317ZIH3"/>
<organism evidence="1 2">
    <name type="scientific">Coraliomargarita sinensis</name>
    <dbReference type="NCBI Taxonomy" id="2174842"/>
    <lineage>
        <taxon>Bacteria</taxon>
        <taxon>Pseudomonadati</taxon>
        <taxon>Verrucomicrobiota</taxon>
        <taxon>Opitutia</taxon>
        <taxon>Puniceicoccales</taxon>
        <taxon>Coraliomargaritaceae</taxon>
        <taxon>Coraliomargarita</taxon>
    </lineage>
</organism>
<sequence>MKYSLFFTMAVVASLLLPRSVDARIGERRESFERRLFSNGGIIYRDKEERKTRRSSGPYTQYLQYLGNSAEVRVYFKSDDGRQPTQSDLDKGTLGSGWEVHVLFVGGKSVLETYKRVGSMSEYEMNALLAVLGGGAYWEEAEPPVEDELEKDEPPPSAFGFDYVRSDGEVRAKKSGGGLMVFQKQLDEFLAKQHEGNLIQSAPQSVQGF</sequence>
<name>A0A317ZIH3_9BACT</name>
<keyword evidence="2" id="KW-1185">Reference proteome</keyword>
<dbReference type="InParanoid" id="A0A317ZIH3"/>
<dbReference type="OrthoDB" id="188826at2"/>
<accession>A0A317ZIH3</accession>